<keyword evidence="1" id="KW-1133">Transmembrane helix</keyword>
<feature type="transmembrane region" description="Helical" evidence="1">
    <location>
        <begin position="277"/>
        <end position="299"/>
    </location>
</feature>
<dbReference type="AlphaFoldDB" id="A0A1G1VC58"/>
<feature type="transmembrane region" description="Helical" evidence="1">
    <location>
        <begin position="105"/>
        <end position="125"/>
    </location>
</feature>
<feature type="transmembrane region" description="Helical" evidence="1">
    <location>
        <begin position="64"/>
        <end position="85"/>
    </location>
</feature>
<name>A0A1G1VC58_9BACT</name>
<feature type="transmembrane region" description="Helical" evidence="1">
    <location>
        <begin position="238"/>
        <end position="256"/>
    </location>
</feature>
<protein>
    <recommendedName>
        <fullName evidence="4">Glycosyltransferase RgtA/B/C/D-like domain-containing protein</fullName>
    </recommendedName>
</protein>
<accession>A0A1G1VC58</accession>
<feature type="transmembrane region" description="Helical" evidence="1">
    <location>
        <begin position="338"/>
        <end position="360"/>
    </location>
</feature>
<feature type="transmembrane region" description="Helical" evidence="1">
    <location>
        <begin position="137"/>
        <end position="163"/>
    </location>
</feature>
<proteinExistence type="predicted"/>
<feature type="transmembrane region" description="Helical" evidence="1">
    <location>
        <begin position="311"/>
        <end position="331"/>
    </location>
</feature>
<organism evidence="2 3">
    <name type="scientific">Candidatus Blackburnbacteria bacterium RIFCSPHIGHO2_12_FULL_41_13b</name>
    <dbReference type="NCBI Taxonomy" id="1797517"/>
    <lineage>
        <taxon>Bacteria</taxon>
        <taxon>Candidatus Blackburniibacteriota</taxon>
    </lineage>
</organism>
<keyword evidence="1" id="KW-0812">Transmembrane</keyword>
<evidence type="ECO:0008006" key="4">
    <source>
        <dbReference type="Google" id="ProtNLM"/>
    </source>
</evidence>
<dbReference type="Proteomes" id="UP000178272">
    <property type="component" value="Unassembled WGS sequence"/>
</dbReference>
<sequence>MPVFSGEAFKNYHLGFDLFVAFLHQMTGISTLNLYFQILPPIFALLIGWLSYKLVLDFTNSKVQALWSLFFVYFSGSFGWLVTLFRDGQIGGESMFWAQSAVSTLLNPPFAASLIVLLAGIIALVRYEKTKNWKYLLVVVLFLGLVIEIKVYAGILALGGLVFLGVLRVIRDKNFTYLIASVASGAISFIAFKLFTRTEGNLLVYQPFWFLETMMALSDRFGWQRYFDAMMAYKSGGNFVKAIPAYTIAFVIFWFGNLGTRGIKEILVFRWIRDWRGLGVVETFSASVIVGGVLIPMFFLQKGTPWNTIQFTYYSLFFSSILAGIVAGQWLEKNKNRVVWGTILVLLTIPTSFSTLWYHYLPARPPAKISTAELDALKFLKSQPKGVVLTYPFDRTAAEKAIANPPRPLYLYESTAYVAAFSAQPIYLEDEVNMDITDYNWKDRRKKVLDWLGNLNQDEVRGFLEENDIRYIYWVKPQRAILGETQIGVLRIFENSEVDIYKINKSGLLAK</sequence>
<keyword evidence="1" id="KW-0472">Membrane</keyword>
<feature type="transmembrane region" description="Helical" evidence="1">
    <location>
        <begin position="202"/>
        <end position="218"/>
    </location>
</feature>
<dbReference type="EMBL" id="MHCA01000004">
    <property type="protein sequence ID" value="OGY12980.1"/>
    <property type="molecule type" value="Genomic_DNA"/>
</dbReference>
<comment type="caution">
    <text evidence="2">The sequence shown here is derived from an EMBL/GenBank/DDBJ whole genome shotgun (WGS) entry which is preliminary data.</text>
</comment>
<reference evidence="2 3" key="1">
    <citation type="journal article" date="2016" name="Nat. Commun.">
        <title>Thousands of microbial genomes shed light on interconnected biogeochemical processes in an aquifer system.</title>
        <authorList>
            <person name="Anantharaman K."/>
            <person name="Brown C.T."/>
            <person name="Hug L.A."/>
            <person name="Sharon I."/>
            <person name="Castelle C.J."/>
            <person name="Probst A.J."/>
            <person name="Thomas B.C."/>
            <person name="Singh A."/>
            <person name="Wilkins M.J."/>
            <person name="Karaoz U."/>
            <person name="Brodie E.L."/>
            <person name="Williams K.H."/>
            <person name="Hubbard S.S."/>
            <person name="Banfield J.F."/>
        </authorList>
    </citation>
    <scope>NUCLEOTIDE SEQUENCE [LARGE SCALE GENOMIC DNA]</scope>
</reference>
<evidence type="ECO:0000313" key="3">
    <source>
        <dbReference type="Proteomes" id="UP000178272"/>
    </source>
</evidence>
<evidence type="ECO:0000313" key="2">
    <source>
        <dbReference type="EMBL" id="OGY12980.1"/>
    </source>
</evidence>
<evidence type="ECO:0000256" key="1">
    <source>
        <dbReference type="SAM" id="Phobius"/>
    </source>
</evidence>
<gene>
    <name evidence="2" type="ORF">A3F61_01000</name>
</gene>
<feature type="transmembrane region" description="Helical" evidence="1">
    <location>
        <begin position="34"/>
        <end position="52"/>
    </location>
</feature>
<feature type="transmembrane region" description="Helical" evidence="1">
    <location>
        <begin position="175"/>
        <end position="195"/>
    </location>
</feature>